<dbReference type="FunFam" id="2.60.40.10:FF:001063">
    <property type="entry name" value="Programmed cell death ligand 1"/>
    <property type="match status" value="1"/>
</dbReference>
<evidence type="ECO:0000256" key="1">
    <source>
        <dbReference type="ARBA" id="ARBA00004251"/>
    </source>
</evidence>
<dbReference type="SMART" id="SM00409">
    <property type="entry name" value="IG"/>
    <property type="match status" value="1"/>
</dbReference>
<dbReference type="GO" id="GO:2001186">
    <property type="term" value="P:negative regulation of CD8-positive, alpha-beta T cell activation"/>
    <property type="evidence" value="ECO:0007669"/>
    <property type="project" value="Ensembl"/>
</dbReference>
<feature type="domain" description="Ig-like" evidence="13">
    <location>
        <begin position="34"/>
        <end position="126"/>
    </location>
</feature>
<evidence type="ECO:0000256" key="5">
    <source>
        <dbReference type="ARBA" id="ARBA00022989"/>
    </source>
</evidence>
<dbReference type="GO" id="GO:0046007">
    <property type="term" value="P:negative regulation of activated T cell proliferation"/>
    <property type="evidence" value="ECO:0007669"/>
    <property type="project" value="Ensembl"/>
</dbReference>
<dbReference type="SUPFAM" id="SSF48726">
    <property type="entry name" value="Immunoglobulin"/>
    <property type="match status" value="2"/>
</dbReference>
<dbReference type="GO" id="GO:0005654">
    <property type="term" value="C:nucleoplasm"/>
    <property type="evidence" value="ECO:0007669"/>
    <property type="project" value="Ensembl"/>
</dbReference>
<keyword evidence="9" id="KW-0325">Glycoprotein</keyword>
<feature type="transmembrane region" description="Helical" evidence="11">
    <location>
        <begin position="237"/>
        <end position="256"/>
    </location>
</feature>
<dbReference type="GO" id="GO:0007166">
    <property type="term" value="P:cell surface receptor signaling pathway"/>
    <property type="evidence" value="ECO:0007669"/>
    <property type="project" value="Ensembl"/>
</dbReference>
<evidence type="ECO:0000256" key="11">
    <source>
        <dbReference type="SAM" id="Phobius"/>
    </source>
</evidence>
<dbReference type="GO" id="GO:0035666">
    <property type="term" value="P:TRIF-dependent toll-like receptor signaling pathway"/>
    <property type="evidence" value="ECO:0007669"/>
    <property type="project" value="Ensembl"/>
</dbReference>
<evidence type="ECO:0000256" key="10">
    <source>
        <dbReference type="ARBA" id="ARBA00023319"/>
    </source>
</evidence>
<keyword evidence="7" id="KW-1015">Disulfide bond</keyword>
<dbReference type="GO" id="GO:0042102">
    <property type="term" value="P:positive regulation of T cell proliferation"/>
    <property type="evidence" value="ECO:0007669"/>
    <property type="project" value="TreeGrafter"/>
</dbReference>
<keyword evidence="10" id="KW-0393">Immunoglobulin domain</keyword>
<dbReference type="InterPro" id="IPR007110">
    <property type="entry name" value="Ig-like_dom"/>
</dbReference>
<keyword evidence="4 12" id="KW-0732">Signal</keyword>
<keyword evidence="6 11" id="KW-0472">Membrane</keyword>
<dbReference type="GO" id="GO:0032733">
    <property type="term" value="P:positive regulation of interleukin-10 production"/>
    <property type="evidence" value="ECO:0007669"/>
    <property type="project" value="Ensembl"/>
</dbReference>
<dbReference type="GO" id="GO:2000562">
    <property type="term" value="P:negative regulation of CD4-positive, alpha-beta T cell proliferation"/>
    <property type="evidence" value="ECO:0007669"/>
    <property type="project" value="Ensembl"/>
</dbReference>
<evidence type="ECO:0000256" key="12">
    <source>
        <dbReference type="SAM" id="SignalP"/>
    </source>
</evidence>
<dbReference type="InParanoid" id="A0A7N4P6H3"/>
<dbReference type="InterPro" id="IPR051713">
    <property type="entry name" value="T-cell_Activation_Regulation"/>
</dbReference>
<dbReference type="GO" id="GO:0032693">
    <property type="term" value="P:negative regulation of interleukin-10 production"/>
    <property type="evidence" value="ECO:0007669"/>
    <property type="project" value="Ensembl"/>
</dbReference>
<evidence type="ECO:0000256" key="8">
    <source>
        <dbReference type="ARBA" id="ARBA00023170"/>
    </source>
</evidence>
<dbReference type="OrthoDB" id="8680608at2759"/>
<dbReference type="PANTHER" id="PTHR25466:SF3">
    <property type="entry name" value="PROGRAMMED CELL DEATH 1 LIGAND 1"/>
    <property type="match status" value="1"/>
</dbReference>
<comment type="subcellular location">
    <subcellularLocation>
        <location evidence="1">Cell membrane</location>
        <topology evidence="1">Single-pass type I membrane protein</topology>
    </subcellularLocation>
</comment>
<keyword evidence="8" id="KW-0675">Receptor</keyword>
<dbReference type="GO" id="GO:1903556">
    <property type="term" value="P:negative regulation of tumor necrosis factor superfamily cytokine production"/>
    <property type="evidence" value="ECO:0007669"/>
    <property type="project" value="Ensembl"/>
</dbReference>
<dbReference type="GeneTree" id="ENSGT00940000161430"/>
<dbReference type="GO" id="GO:0002841">
    <property type="term" value="P:negative regulation of T cell mediated immune response to tumor cell"/>
    <property type="evidence" value="ECO:0007669"/>
    <property type="project" value="Ensembl"/>
</dbReference>
<dbReference type="GO" id="GO:0048018">
    <property type="term" value="F:receptor ligand activity"/>
    <property type="evidence" value="ECO:0007669"/>
    <property type="project" value="Ensembl"/>
</dbReference>
<dbReference type="GO" id="GO:0070062">
    <property type="term" value="C:extracellular exosome"/>
    <property type="evidence" value="ECO:0007669"/>
    <property type="project" value="Ensembl"/>
</dbReference>
<dbReference type="InterPro" id="IPR003599">
    <property type="entry name" value="Ig_sub"/>
</dbReference>
<dbReference type="GO" id="GO:0015629">
    <property type="term" value="C:actin cytoskeleton"/>
    <property type="evidence" value="ECO:0007669"/>
    <property type="project" value="Ensembl"/>
</dbReference>
<dbReference type="PROSITE" id="PS50835">
    <property type="entry name" value="IG_LIKE"/>
    <property type="match status" value="1"/>
</dbReference>
<gene>
    <name evidence="14" type="primary">CD274</name>
</gene>
<keyword evidence="3 11" id="KW-0812">Transmembrane</keyword>
<evidence type="ECO:0000313" key="15">
    <source>
        <dbReference type="Proteomes" id="UP000007648"/>
    </source>
</evidence>
<evidence type="ECO:0000256" key="6">
    <source>
        <dbReference type="ARBA" id="ARBA00023136"/>
    </source>
</evidence>
<reference evidence="14 15" key="1">
    <citation type="journal article" date="2011" name="Proc. Natl. Acad. Sci. U.S.A.">
        <title>Genetic diversity and population structure of the endangered marsupial Sarcophilus harrisii (Tasmanian devil).</title>
        <authorList>
            <person name="Miller W."/>
            <person name="Hayes V.M."/>
            <person name="Ratan A."/>
            <person name="Petersen D.C."/>
            <person name="Wittekindt N.E."/>
            <person name="Miller J."/>
            <person name="Walenz B."/>
            <person name="Knight J."/>
            <person name="Qi J."/>
            <person name="Zhao F."/>
            <person name="Wang Q."/>
            <person name="Bedoya-Reina O.C."/>
            <person name="Katiyar N."/>
            <person name="Tomsho L.P."/>
            <person name="Kasson L.M."/>
            <person name="Hardie R.A."/>
            <person name="Woodbridge P."/>
            <person name="Tindall E.A."/>
            <person name="Bertelsen M.F."/>
            <person name="Dixon D."/>
            <person name="Pyecroft S."/>
            <person name="Helgen K.M."/>
            <person name="Lesk A.M."/>
            <person name="Pringle T.H."/>
            <person name="Patterson N."/>
            <person name="Zhang Y."/>
            <person name="Kreiss A."/>
            <person name="Woods G.M."/>
            <person name="Jones M.E."/>
            <person name="Schuster S.C."/>
        </authorList>
    </citation>
    <scope>NUCLEOTIDE SEQUENCE [LARGE SCALE GENOMIC DNA]</scope>
</reference>
<feature type="signal peptide" evidence="12">
    <location>
        <begin position="1"/>
        <end position="19"/>
    </location>
</feature>
<dbReference type="AlphaFoldDB" id="A0A7N4P6H3"/>
<dbReference type="GO" id="GO:0006955">
    <property type="term" value="P:immune response"/>
    <property type="evidence" value="ECO:0007669"/>
    <property type="project" value="Ensembl"/>
</dbReference>
<keyword evidence="5 11" id="KW-1133">Transmembrane helix</keyword>
<feature type="chain" id="PRO_5029469504" evidence="12">
    <location>
        <begin position="20"/>
        <end position="273"/>
    </location>
</feature>
<protein>
    <submittedName>
        <fullName evidence="14">CD274 molecule</fullName>
    </submittedName>
</protein>
<reference evidence="14" key="3">
    <citation type="submission" date="2025-09" db="UniProtKB">
        <authorList>
            <consortium name="Ensembl"/>
        </authorList>
    </citation>
    <scope>IDENTIFICATION</scope>
</reference>
<dbReference type="InterPro" id="IPR013783">
    <property type="entry name" value="Ig-like_fold"/>
</dbReference>
<dbReference type="FunCoup" id="A0A7N4P6H3">
    <property type="interactions" value="378"/>
</dbReference>
<dbReference type="GO" id="GO:0009897">
    <property type="term" value="C:external side of plasma membrane"/>
    <property type="evidence" value="ECO:0007669"/>
    <property type="project" value="TreeGrafter"/>
</dbReference>
<dbReference type="KEGG" id="shr:100920966"/>
<reference evidence="14" key="2">
    <citation type="submission" date="2025-08" db="UniProtKB">
        <authorList>
            <consortium name="Ensembl"/>
        </authorList>
    </citation>
    <scope>IDENTIFICATION</scope>
</reference>
<evidence type="ECO:0000256" key="9">
    <source>
        <dbReference type="ARBA" id="ARBA00023180"/>
    </source>
</evidence>
<dbReference type="GO" id="GO:0034097">
    <property type="term" value="P:response to cytokine"/>
    <property type="evidence" value="ECO:0007669"/>
    <property type="project" value="Ensembl"/>
</dbReference>
<dbReference type="GO" id="GO:0032689">
    <property type="term" value="P:negative regulation of type II interferon production"/>
    <property type="evidence" value="ECO:0007669"/>
    <property type="project" value="Ensembl"/>
</dbReference>
<dbReference type="PANTHER" id="PTHR25466">
    <property type="entry name" value="T-LYMPHOCYTE ACTIVATION ANTIGEN"/>
    <property type="match status" value="1"/>
</dbReference>
<dbReference type="GO" id="GO:0031295">
    <property type="term" value="P:T cell costimulation"/>
    <property type="evidence" value="ECO:0007669"/>
    <property type="project" value="Ensembl"/>
</dbReference>
<dbReference type="GO" id="GO:1905404">
    <property type="term" value="P:positive regulation of activated CD8-positive, alpha-beta T cell apoptotic process"/>
    <property type="evidence" value="ECO:0007669"/>
    <property type="project" value="Ensembl"/>
</dbReference>
<dbReference type="RefSeq" id="XP_031817925.1">
    <property type="nucleotide sequence ID" value="XM_031962065.1"/>
</dbReference>
<keyword evidence="15" id="KW-1185">Reference proteome</keyword>
<sequence>MIWILLVLAFMFSWHLLNAFSVSVPKEKYKTHYGSNVTMECTFPVGEKLDLNALTVYWDKEGKFLVKFVDGEEDLKIQKSNSRLRHLNDQLYKGKSLLHITNVTVKDAGAYRCIIGYGGADYKWITLTVNAPYNKINQRIKMDPVTSEYEITCQSEGYPKAEVIWKSRDQDLSSKATVTYSVGTEKLFNITSTLRVNATVNESFQCLFQERDTGKNISAQIVIPDNYASTKTASRTYFGTLGAVIFLGLILMLQSFRKKHVRMIAKEKNYLST</sequence>
<evidence type="ECO:0000256" key="4">
    <source>
        <dbReference type="ARBA" id="ARBA00022729"/>
    </source>
</evidence>
<dbReference type="GO" id="GO:0071222">
    <property type="term" value="P:cellular response to lipopolysaccharide"/>
    <property type="evidence" value="ECO:0007669"/>
    <property type="project" value="TreeGrafter"/>
</dbReference>
<proteinExistence type="predicted"/>
<dbReference type="CTD" id="29126"/>
<dbReference type="InterPro" id="IPR036179">
    <property type="entry name" value="Ig-like_dom_sf"/>
</dbReference>
<evidence type="ECO:0000259" key="13">
    <source>
        <dbReference type="PROSITE" id="PS50835"/>
    </source>
</evidence>
<dbReference type="InterPro" id="IPR013162">
    <property type="entry name" value="CD80_C2-set"/>
</dbReference>
<dbReference type="Ensembl" id="ENSSHAT00000024714.1">
    <property type="protein sequence ID" value="ENSSHAP00000033864.1"/>
    <property type="gene ID" value="ENSSHAG00000002682.2"/>
</dbReference>
<dbReference type="Proteomes" id="UP000007648">
    <property type="component" value="Unassembled WGS sequence"/>
</dbReference>
<dbReference type="GeneID" id="100920966"/>
<evidence type="ECO:0000256" key="3">
    <source>
        <dbReference type="ARBA" id="ARBA00022692"/>
    </source>
</evidence>
<evidence type="ECO:0000256" key="7">
    <source>
        <dbReference type="ARBA" id="ARBA00023157"/>
    </source>
</evidence>
<dbReference type="Pfam" id="PF08205">
    <property type="entry name" value="C2-set_2"/>
    <property type="match status" value="1"/>
</dbReference>
<dbReference type="GO" id="GO:0031901">
    <property type="term" value="C:early endosome membrane"/>
    <property type="evidence" value="ECO:0007669"/>
    <property type="project" value="Ensembl"/>
</dbReference>
<dbReference type="GO" id="GO:0003713">
    <property type="term" value="F:transcription coactivator activity"/>
    <property type="evidence" value="ECO:0007669"/>
    <property type="project" value="Ensembl"/>
</dbReference>
<name>A0A7N4P6H3_SARHA</name>
<dbReference type="RefSeq" id="XP_012399523.2">
    <property type="nucleotide sequence ID" value="XM_012544069.3"/>
</dbReference>
<dbReference type="Gene3D" id="2.60.40.10">
    <property type="entry name" value="Immunoglobulins"/>
    <property type="match status" value="2"/>
</dbReference>
<evidence type="ECO:0000256" key="2">
    <source>
        <dbReference type="ARBA" id="ARBA00022475"/>
    </source>
</evidence>
<organism evidence="14 15">
    <name type="scientific">Sarcophilus harrisii</name>
    <name type="common">Tasmanian devil</name>
    <name type="synonym">Sarcophilus laniarius</name>
    <dbReference type="NCBI Taxonomy" id="9305"/>
    <lineage>
        <taxon>Eukaryota</taxon>
        <taxon>Metazoa</taxon>
        <taxon>Chordata</taxon>
        <taxon>Craniata</taxon>
        <taxon>Vertebrata</taxon>
        <taxon>Euteleostomi</taxon>
        <taxon>Mammalia</taxon>
        <taxon>Metatheria</taxon>
        <taxon>Dasyuromorphia</taxon>
        <taxon>Dasyuridae</taxon>
        <taxon>Sarcophilus</taxon>
    </lineage>
</organism>
<dbReference type="GO" id="GO:0055038">
    <property type="term" value="C:recycling endosome membrane"/>
    <property type="evidence" value="ECO:0007669"/>
    <property type="project" value="Ensembl"/>
</dbReference>
<accession>A0A7N4P6H3</accession>
<evidence type="ECO:0000313" key="14">
    <source>
        <dbReference type="Ensembl" id="ENSSHAP00000033864.1"/>
    </source>
</evidence>
<keyword evidence="2" id="KW-1003">Cell membrane</keyword>